<protein>
    <submittedName>
        <fullName evidence="2">Uncharacterized protein (DUF1330 family)</fullName>
    </submittedName>
</protein>
<proteinExistence type="predicted"/>
<name>A0A2S6IPP5_9ACTN</name>
<evidence type="ECO:0000313" key="3">
    <source>
        <dbReference type="Proteomes" id="UP000239485"/>
    </source>
</evidence>
<dbReference type="InterPro" id="IPR011008">
    <property type="entry name" value="Dimeric_a/b-barrel"/>
</dbReference>
<dbReference type="InterPro" id="IPR010753">
    <property type="entry name" value="DUF1330"/>
</dbReference>
<sequence>MTAYALGHLHTTSAHPDIAEYLDRIQATLDPHGGRFLVHGAPPQVLEGEWPGVLVLLEFPDAAAARAWYSSPGYRAILPLRTRHLRADVLVVEGVAPGYEAAHLAAAMRAGAPT</sequence>
<organism evidence="2 3">
    <name type="scientific">Kineococcus xinjiangensis</name>
    <dbReference type="NCBI Taxonomy" id="512762"/>
    <lineage>
        <taxon>Bacteria</taxon>
        <taxon>Bacillati</taxon>
        <taxon>Actinomycetota</taxon>
        <taxon>Actinomycetes</taxon>
        <taxon>Kineosporiales</taxon>
        <taxon>Kineosporiaceae</taxon>
        <taxon>Kineococcus</taxon>
    </lineage>
</organism>
<dbReference type="RefSeq" id="WP_104432477.1">
    <property type="nucleotide sequence ID" value="NZ_PTJD01000005.1"/>
</dbReference>
<accession>A0A2S6IPP5</accession>
<dbReference type="OrthoDB" id="9806380at2"/>
<dbReference type="PANTHER" id="PTHR41521">
    <property type="match status" value="1"/>
</dbReference>
<dbReference type="PANTHER" id="PTHR41521:SF4">
    <property type="entry name" value="BLR0684 PROTEIN"/>
    <property type="match status" value="1"/>
</dbReference>
<dbReference type="EMBL" id="PTJD01000005">
    <property type="protein sequence ID" value="PPK96110.1"/>
    <property type="molecule type" value="Genomic_DNA"/>
</dbReference>
<dbReference type="SUPFAM" id="SSF54909">
    <property type="entry name" value="Dimeric alpha+beta barrel"/>
    <property type="match status" value="1"/>
</dbReference>
<evidence type="ECO:0000313" key="2">
    <source>
        <dbReference type="EMBL" id="PPK96110.1"/>
    </source>
</evidence>
<gene>
    <name evidence="2" type="ORF">CLV92_105212</name>
</gene>
<dbReference type="Gene3D" id="3.30.70.100">
    <property type="match status" value="1"/>
</dbReference>
<dbReference type="Pfam" id="PF07045">
    <property type="entry name" value="DUF1330"/>
    <property type="match status" value="1"/>
</dbReference>
<dbReference type="Proteomes" id="UP000239485">
    <property type="component" value="Unassembled WGS sequence"/>
</dbReference>
<keyword evidence="3" id="KW-1185">Reference proteome</keyword>
<feature type="domain" description="DUF1330" evidence="1">
    <location>
        <begin position="2"/>
        <end position="95"/>
    </location>
</feature>
<reference evidence="2 3" key="1">
    <citation type="submission" date="2018-02" db="EMBL/GenBank/DDBJ databases">
        <title>Genomic Encyclopedia of Archaeal and Bacterial Type Strains, Phase II (KMG-II): from individual species to whole genera.</title>
        <authorList>
            <person name="Goeker M."/>
        </authorList>
    </citation>
    <scope>NUCLEOTIDE SEQUENCE [LARGE SCALE GENOMIC DNA]</scope>
    <source>
        <strain evidence="2 3">DSM 22857</strain>
    </source>
</reference>
<evidence type="ECO:0000259" key="1">
    <source>
        <dbReference type="Pfam" id="PF07045"/>
    </source>
</evidence>
<dbReference type="AlphaFoldDB" id="A0A2S6IPP5"/>
<comment type="caution">
    <text evidence="2">The sequence shown here is derived from an EMBL/GenBank/DDBJ whole genome shotgun (WGS) entry which is preliminary data.</text>
</comment>